<evidence type="ECO:0000313" key="2">
    <source>
        <dbReference type="EMBL" id="ACR35528.1"/>
    </source>
</evidence>
<proteinExistence type="evidence at transcript level"/>
<dbReference type="AlphaFoldDB" id="C4J2X8"/>
<dbReference type="EMBL" id="BT085175">
    <property type="protein sequence ID" value="ACR35528.1"/>
    <property type="molecule type" value="mRNA"/>
</dbReference>
<feature type="compositionally biased region" description="Low complexity" evidence="1">
    <location>
        <begin position="17"/>
        <end position="30"/>
    </location>
</feature>
<protein>
    <submittedName>
        <fullName evidence="2">Uncharacterized protein</fullName>
    </submittedName>
</protein>
<evidence type="ECO:0000256" key="1">
    <source>
        <dbReference type="SAM" id="MobiDB-lite"/>
    </source>
</evidence>
<accession>C4J2X8</accession>
<feature type="region of interest" description="Disordered" evidence="1">
    <location>
        <begin position="17"/>
        <end position="42"/>
    </location>
</feature>
<sequence length="63" mass="6989">MCSTGLYDETAWLSFASSSSAHRRSPTQTTSPPPRWSCTASTLRRSSDARAFTSARLMRRTCT</sequence>
<reference evidence="2" key="2">
    <citation type="submission" date="2012-06" db="EMBL/GenBank/DDBJ databases">
        <authorList>
            <person name="Yu Y."/>
            <person name="Currie J."/>
            <person name="Lomeli R."/>
            <person name="Angelova A."/>
            <person name="Collura K."/>
            <person name="Wissotski M."/>
            <person name="Campos D."/>
            <person name="Kudrna D."/>
            <person name="Golser W."/>
            <person name="Ashely E."/>
            <person name="Descour A."/>
            <person name="Fernandes J."/>
            <person name="Soderlund C."/>
            <person name="Walbot V."/>
        </authorList>
    </citation>
    <scope>NUCLEOTIDE SEQUENCE</scope>
    <source>
        <strain evidence="2">B73</strain>
    </source>
</reference>
<organism evidence="2">
    <name type="scientific">Zea mays</name>
    <name type="common">Maize</name>
    <dbReference type="NCBI Taxonomy" id="4577"/>
    <lineage>
        <taxon>Eukaryota</taxon>
        <taxon>Viridiplantae</taxon>
        <taxon>Streptophyta</taxon>
        <taxon>Embryophyta</taxon>
        <taxon>Tracheophyta</taxon>
        <taxon>Spermatophyta</taxon>
        <taxon>Magnoliopsida</taxon>
        <taxon>Liliopsida</taxon>
        <taxon>Poales</taxon>
        <taxon>Poaceae</taxon>
        <taxon>PACMAD clade</taxon>
        <taxon>Panicoideae</taxon>
        <taxon>Andropogonodae</taxon>
        <taxon>Andropogoneae</taxon>
        <taxon>Tripsacinae</taxon>
        <taxon>Zea</taxon>
    </lineage>
</organism>
<reference evidence="2" key="1">
    <citation type="journal article" date="2009" name="PLoS Genet.">
        <title>Sequencing, mapping, and analysis of 27,455 maize full-length cDNAs.</title>
        <authorList>
            <person name="Soderlund C."/>
            <person name="Descour A."/>
            <person name="Kudrna D."/>
            <person name="Bomhoff M."/>
            <person name="Boyd L."/>
            <person name="Currie J."/>
            <person name="Angelova A."/>
            <person name="Collura K."/>
            <person name="Wissotski M."/>
            <person name="Ashley E."/>
            <person name="Morrow D."/>
            <person name="Fernandes J."/>
            <person name="Walbot V."/>
            <person name="Yu Y."/>
        </authorList>
    </citation>
    <scope>NUCLEOTIDE SEQUENCE</scope>
    <source>
        <strain evidence="2">B73</strain>
    </source>
</reference>
<name>C4J2X8_MAIZE</name>